<dbReference type="PANTHER" id="PTHR47990">
    <property type="entry name" value="2-OXOGLUTARATE (2OG) AND FE(II)-DEPENDENT OXYGENASE SUPERFAMILY PROTEIN-RELATED"/>
    <property type="match status" value="1"/>
</dbReference>
<gene>
    <name evidence="3" type="ORF">KFK09_008128</name>
</gene>
<dbReference type="Gene3D" id="2.60.120.330">
    <property type="entry name" value="B-lactam Antibiotic, Isopenicillin N Synthase, Chain"/>
    <property type="match status" value="1"/>
</dbReference>
<comment type="caution">
    <text evidence="3">The sequence shown here is derived from an EMBL/GenBank/DDBJ whole genome shotgun (WGS) entry which is preliminary data.</text>
</comment>
<dbReference type="GO" id="GO:0046872">
    <property type="term" value="F:metal ion binding"/>
    <property type="evidence" value="ECO:0007669"/>
    <property type="project" value="UniProtKB-KW"/>
</dbReference>
<dbReference type="SMR" id="A0A8T3BW10"/>
<protein>
    <recommendedName>
        <fullName evidence="2">Fe2OG dioxygenase domain-containing protein</fullName>
    </recommendedName>
</protein>
<dbReference type="OrthoDB" id="288590at2759"/>
<dbReference type="EMBL" id="JAGYWB010000006">
    <property type="protein sequence ID" value="KAI0520650.1"/>
    <property type="molecule type" value="Genomic_DNA"/>
</dbReference>
<dbReference type="AlphaFoldDB" id="A0A8T3BW10"/>
<evidence type="ECO:0000259" key="2">
    <source>
        <dbReference type="PROSITE" id="PS51471"/>
    </source>
</evidence>
<comment type="similarity">
    <text evidence="1">Belongs to the iron/ascorbate-dependent oxidoreductase family.</text>
</comment>
<dbReference type="PROSITE" id="PS51471">
    <property type="entry name" value="FE2OG_OXY"/>
    <property type="match status" value="1"/>
</dbReference>
<accession>A0A8T3BW10</accession>
<evidence type="ECO:0000313" key="3">
    <source>
        <dbReference type="EMBL" id="KAI0520650.1"/>
    </source>
</evidence>
<dbReference type="Proteomes" id="UP000829196">
    <property type="component" value="Unassembled WGS sequence"/>
</dbReference>
<proteinExistence type="inferred from homology"/>
<dbReference type="SUPFAM" id="SSF51197">
    <property type="entry name" value="Clavaminate synthase-like"/>
    <property type="match status" value="1"/>
</dbReference>
<dbReference type="InterPro" id="IPR044861">
    <property type="entry name" value="IPNS-like_FE2OG_OXY"/>
</dbReference>
<dbReference type="InterPro" id="IPR027443">
    <property type="entry name" value="IPNS-like_sf"/>
</dbReference>
<sequence length="253" mass="28148">MKAIVASLFDIPAEAKLRNFVDIIHEGGYVPPTRLSRLFESFGIYDATSPADVHSFCSALDASPKQHEIITDYVSRVHAVAMNIASRVAESFGLAGRSFNEWACHVRLNSCKFNEQEDVGYISIPAHTDFNFLTVLQEDECADGFEIMDDNGNFVAIEPVPGTFLVNIGDLGKHRVVCKEAMPRFSMALLILSPKSGEIEPETSFIDGKHPKIYKAVNSKEYRKLRNTSGLLAAEFLSRLKIDQEIVTSDHHI</sequence>
<name>A0A8T3BW10_DENNO</name>
<evidence type="ECO:0000256" key="1">
    <source>
        <dbReference type="RuleBase" id="RU003682"/>
    </source>
</evidence>
<dbReference type="GO" id="GO:0016491">
    <property type="term" value="F:oxidoreductase activity"/>
    <property type="evidence" value="ECO:0007669"/>
    <property type="project" value="UniProtKB-KW"/>
</dbReference>
<keyword evidence="1" id="KW-0560">Oxidoreductase</keyword>
<dbReference type="InterPro" id="IPR005123">
    <property type="entry name" value="Oxoglu/Fe-dep_dioxygenase_dom"/>
</dbReference>
<keyword evidence="1" id="KW-0408">Iron</keyword>
<organism evidence="3 4">
    <name type="scientific">Dendrobium nobile</name>
    <name type="common">Orchid</name>
    <dbReference type="NCBI Taxonomy" id="94219"/>
    <lineage>
        <taxon>Eukaryota</taxon>
        <taxon>Viridiplantae</taxon>
        <taxon>Streptophyta</taxon>
        <taxon>Embryophyta</taxon>
        <taxon>Tracheophyta</taxon>
        <taxon>Spermatophyta</taxon>
        <taxon>Magnoliopsida</taxon>
        <taxon>Liliopsida</taxon>
        <taxon>Asparagales</taxon>
        <taxon>Orchidaceae</taxon>
        <taxon>Epidendroideae</taxon>
        <taxon>Malaxideae</taxon>
        <taxon>Dendrobiinae</taxon>
        <taxon>Dendrobium</taxon>
    </lineage>
</organism>
<reference evidence="3" key="1">
    <citation type="journal article" date="2022" name="Front. Genet.">
        <title>Chromosome-Scale Assembly of the Dendrobium nobile Genome Provides Insights Into the Molecular Mechanism of the Biosynthesis of the Medicinal Active Ingredient of Dendrobium.</title>
        <authorList>
            <person name="Xu Q."/>
            <person name="Niu S.-C."/>
            <person name="Li K.-L."/>
            <person name="Zheng P.-J."/>
            <person name="Zhang X.-J."/>
            <person name="Jia Y."/>
            <person name="Liu Y."/>
            <person name="Niu Y.-X."/>
            <person name="Yu L.-H."/>
            <person name="Chen D.-F."/>
            <person name="Zhang G.-Q."/>
        </authorList>
    </citation>
    <scope>NUCLEOTIDE SEQUENCE</scope>
    <source>
        <tissue evidence="3">Leaf</tissue>
    </source>
</reference>
<dbReference type="InterPro" id="IPR050231">
    <property type="entry name" value="Iron_ascorbate_oxido_reductase"/>
</dbReference>
<evidence type="ECO:0000313" key="4">
    <source>
        <dbReference type="Proteomes" id="UP000829196"/>
    </source>
</evidence>
<feature type="domain" description="Fe2OG dioxygenase" evidence="2">
    <location>
        <begin position="107"/>
        <end position="193"/>
    </location>
</feature>
<keyword evidence="4" id="KW-1185">Reference proteome</keyword>
<keyword evidence="1" id="KW-0479">Metal-binding</keyword>
<dbReference type="Pfam" id="PF03171">
    <property type="entry name" value="2OG-FeII_Oxy"/>
    <property type="match status" value="1"/>
</dbReference>